<dbReference type="RefSeq" id="WP_160660788.1">
    <property type="nucleotide sequence ID" value="NZ_BAABDV010000001.1"/>
</dbReference>
<dbReference type="Gene3D" id="3.90.190.20">
    <property type="entry name" value="Mur ligase, C-terminal domain"/>
    <property type="match status" value="1"/>
</dbReference>
<dbReference type="GO" id="GO:0005524">
    <property type="term" value="F:ATP binding"/>
    <property type="evidence" value="ECO:0007669"/>
    <property type="project" value="UniProtKB-UniRule"/>
</dbReference>
<evidence type="ECO:0000256" key="8">
    <source>
        <dbReference type="ARBA" id="ARBA00023306"/>
    </source>
</evidence>
<name>A0A844Y750_9SPHN</name>
<dbReference type="EC" id="6.3.2.9" evidence="9 10"/>
<dbReference type="AlphaFoldDB" id="A0A844Y750"/>
<keyword evidence="6 9" id="KW-0547">Nucleotide-binding</keyword>
<dbReference type="Proteomes" id="UP000430272">
    <property type="component" value="Unassembled WGS sequence"/>
</dbReference>
<keyword evidence="7 9" id="KW-0067">ATP-binding</keyword>
<dbReference type="Pfam" id="PF08245">
    <property type="entry name" value="Mur_ligase_M"/>
    <property type="match status" value="1"/>
</dbReference>
<evidence type="ECO:0000313" key="14">
    <source>
        <dbReference type="Proteomes" id="UP000430272"/>
    </source>
</evidence>
<accession>A0A844Y750</accession>
<dbReference type="GO" id="GO:0005737">
    <property type="term" value="C:cytoplasm"/>
    <property type="evidence" value="ECO:0007669"/>
    <property type="project" value="UniProtKB-SubCell"/>
</dbReference>
<protein>
    <recommendedName>
        <fullName evidence="9 10">UDP-N-acetylmuramoylalanine--D-glutamate ligase</fullName>
        <ecNumber evidence="9 10">6.3.2.9</ecNumber>
    </recommendedName>
    <alternativeName>
        <fullName evidence="9">D-glutamic acid-adding enzyme</fullName>
    </alternativeName>
    <alternativeName>
        <fullName evidence="9">UDP-N-acetylmuramoyl-L-alanyl-D-glutamate synthetase</fullName>
    </alternativeName>
</protein>
<comment type="subcellular location">
    <subcellularLocation>
        <location evidence="1 9 10">Cytoplasm</location>
    </subcellularLocation>
</comment>
<dbReference type="Pfam" id="PF02875">
    <property type="entry name" value="Mur_ligase_C"/>
    <property type="match status" value="1"/>
</dbReference>
<dbReference type="HAMAP" id="MF_00639">
    <property type="entry name" value="MurD"/>
    <property type="match status" value="1"/>
</dbReference>
<dbReference type="InterPro" id="IPR013221">
    <property type="entry name" value="Mur_ligase_cen"/>
</dbReference>
<reference evidence="13 14" key="1">
    <citation type="submission" date="2019-12" db="EMBL/GenBank/DDBJ databases">
        <title>Genomic-based taxomic classification of the family Erythrobacteraceae.</title>
        <authorList>
            <person name="Xu L."/>
        </authorList>
    </citation>
    <scope>NUCLEOTIDE SEQUENCE [LARGE SCALE GENOMIC DNA]</scope>
    <source>
        <strain evidence="13 14">JCM 17468</strain>
    </source>
</reference>
<dbReference type="InterPro" id="IPR004101">
    <property type="entry name" value="Mur_ligase_C"/>
</dbReference>
<dbReference type="GO" id="GO:0008360">
    <property type="term" value="P:regulation of cell shape"/>
    <property type="evidence" value="ECO:0007669"/>
    <property type="project" value="UniProtKB-KW"/>
</dbReference>
<keyword evidence="9 10" id="KW-0961">Cell wall biogenesis/degradation</keyword>
<dbReference type="InterPro" id="IPR005762">
    <property type="entry name" value="MurD"/>
</dbReference>
<dbReference type="GO" id="GO:0008764">
    <property type="term" value="F:UDP-N-acetylmuramoylalanine-D-glutamate ligase activity"/>
    <property type="evidence" value="ECO:0007669"/>
    <property type="project" value="UniProtKB-UniRule"/>
</dbReference>
<proteinExistence type="inferred from homology"/>
<evidence type="ECO:0000256" key="9">
    <source>
        <dbReference type="HAMAP-Rule" id="MF_00639"/>
    </source>
</evidence>
<dbReference type="GO" id="GO:0071555">
    <property type="term" value="P:cell wall organization"/>
    <property type="evidence" value="ECO:0007669"/>
    <property type="project" value="UniProtKB-KW"/>
</dbReference>
<feature type="domain" description="Mur ligase C-terminal" evidence="11">
    <location>
        <begin position="292"/>
        <end position="402"/>
    </location>
</feature>
<evidence type="ECO:0000256" key="3">
    <source>
        <dbReference type="ARBA" id="ARBA00022490"/>
    </source>
</evidence>
<evidence type="ECO:0000256" key="10">
    <source>
        <dbReference type="RuleBase" id="RU003664"/>
    </source>
</evidence>
<dbReference type="InterPro" id="IPR018109">
    <property type="entry name" value="Folylpolyglutamate_synth_CS"/>
</dbReference>
<dbReference type="NCBIfam" id="TIGR01087">
    <property type="entry name" value="murD"/>
    <property type="match status" value="1"/>
</dbReference>
<keyword evidence="4 9" id="KW-0436">Ligase</keyword>
<keyword evidence="9 10" id="KW-0573">Peptidoglycan synthesis</keyword>
<dbReference type="PANTHER" id="PTHR43692">
    <property type="entry name" value="UDP-N-ACETYLMURAMOYLALANINE--D-GLUTAMATE LIGASE"/>
    <property type="match status" value="1"/>
</dbReference>
<sequence>MILNPAWKGRRYAVLGLARSGKATVEALLASGAEVLAWDDRAEAREPFAGRAALADPLEADLTGYDGVVVSPGVPLNTHPIKPHADSFGVPVIGDIELFAQARGALPPHKVVGITGTNGKSTTTALVHHILKTAGVPTTMGGNIGLPILEQEPLPEGGVYVLELSSYQIDLTYSLDCDVAVLLNITPDHLDRYESFEAYAASKARLFEMQSPHRLAVVDYRAEADEDVLQNAEDPLILFIDDIELGDATDWPVLRGPHNLQNAAAAWAVCSDLGLTKDQIDQALVSYPGLPHRMEHVAEIDGVAYVNDSKGTNTAASAPALAAFENIHWIVGGLAKEPGLGECEAELPHVKAAYTIGKAGPAFAELLEGRVPVTRSETLERAVRDAAAAAQAGDTVLLSPACASFDQFRDFEQRGEAFRTAVGELGA</sequence>
<comment type="function">
    <text evidence="9 10">Cell wall formation. Catalyzes the addition of glutamate to the nucleotide precursor UDP-N-acetylmuramoyl-L-alanine (UMA).</text>
</comment>
<keyword evidence="14" id="KW-1185">Reference proteome</keyword>
<dbReference type="GO" id="GO:0051301">
    <property type="term" value="P:cell division"/>
    <property type="evidence" value="ECO:0007669"/>
    <property type="project" value="UniProtKB-KW"/>
</dbReference>
<evidence type="ECO:0000256" key="4">
    <source>
        <dbReference type="ARBA" id="ARBA00022598"/>
    </source>
</evidence>
<evidence type="ECO:0000313" key="13">
    <source>
        <dbReference type="EMBL" id="MXO53995.1"/>
    </source>
</evidence>
<evidence type="ECO:0000259" key="12">
    <source>
        <dbReference type="Pfam" id="PF08245"/>
    </source>
</evidence>
<feature type="domain" description="Mur ligase central" evidence="12">
    <location>
        <begin position="114"/>
        <end position="233"/>
    </location>
</feature>
<comment type="similarity">
    <text evidence="9">Belongs to the MurCDEF family.</text>
</comment>
<dbReference type="GO" id="GO:0004326">
    <property type="term" value="F:tetrahydrofolylpolyglutamate synthase activity"/>
    <property type="evidence" value="ECO:0007669"/>
    <property type="project" value="InterPro"/>
</dbReference>
<keyword evidence="3 9" id="KW-0963">Cytoplasm</keyword>
<evidence type="ECO:0000256" key="5">
    <source>
        <dbReference type="ARBA" id="ARBA00022618"/>
    </source>
</evidence>
<evidence type="ECO:0000259" key="11">
    <source>
        <dbReference type="Pfam" id="PF02875"/>
    </source>
</evidence>
<dbReference type="Gene3D" id="3.40.1190.10">
    <property type="entry name" value="Mur-like, catalytic domain"/>
    <property type="match status" value="1"/>
</dbReference>
<dbReference type="UniPathway" id="UPA00219"/>
<organism evidence="13 14">
    <name type="scientific">Qipengyuania pelagi</name>
    <dbReference type="NCBI Taxonomy" id="994320"/>
    <lineage>
        <taxon>Bacteria</taxon>
        <taxon>Pseudomonadati</taxon>
        <taxon>Pseudomonadota</taxon>
        <taxon>Alphaproteobacteria</taxon>
        <taxon>Sphingomonadales</taxon>
        <taxon>Erythrobacteraceae</taxon>
        <taxon>Qipengyuania</taxon>
    </lineage>
</organism>
<dbReference type="InterPro" id="IPR036615">
    <property type="entry name" value="Mur_ligase_C_dom_sf"/>
</dbReference>
<dbReference type="SUPFAM" id="SSF53244">
    <property type="entry name" value="MurD-like peptide ligases, peptide-binding domain"/>
    <property type="match status" value="1"/>
</dbReference>
<dbReference type="InterPro" id="IPR036565">
    <property type="entry name" value="Mur-like_cat_sf"/>
</dbReference>
<keyword evidence="9 10" id="KW-0133">Cell shape</keyword>
<comment type="caution">
    <text evidence="13">The sequence shown here is derived from an EMBL/GenBank/DDBJ whole genome shotgun (WGS) entry which is preliminary data.</text>
</comment>
<dbReference type="PANTHER" id="PTHR43692:SF1">
    <property type="entry name" value="UDP-N-ACETYLMURAMOYLALANINE--D-GLUTAMATE LIGASE"/>
    <property type="match status" value="1"/>
</dbReference>
<evidence type="ECO:0000256" key="7">
    <source>
        <dbReference type="ARBA" id="ARBA00022840"/>
    </source>
</evidence>
<evidence type="ECO:0000256" key="6">
    <source>
        <dbReference type="ARBA" id="ARBA00022741"/>
    </source>
</evidence>
<gene>
    <name evidence="9 13" type="primary">murD</name>
    <name evidence="13" type="ORF">GRI47_08245</name>
</gene>
<dbReference type="PROSITE" id="PS01011">
    <property type="entry name" value="FOLYLPOLYGLU_SYNT_1"/>
    <property type="match status" value="1"/>
</dbReference>
<keyword evidence="8 9" id="KW-0131">Cell cycle</keyword>
<dbReference type="SUPFAM" id="SSF53623">
    <property type="entry name" value="MurD-like peptide ligases, catalytic domain"/>
    <property type="match status" value="1"/>
</dbReference>
<comment type="pathway">
    <text evidence="2 9 10">Cell wall biogenesis; peptidoglycan biosynthesis.</text>
</comment>
<dbReference type="EMBL" id="WTYD01000001">
    <property type="protein sequence ID" value="MXO53995.1"/>
    <property type="molecule type" value="Genomic_DNA"/>
</dbReference>
<dbReference type="Gene3D" id="3.40.50.720">
    <property type="entry name" value="NAD(P)-binding Rossmann-like Domain"/>
    <property type="match status" value="1"/>
</dbReference>
<evidence type="ECO:0000256" key="2">
    <source>
        <dbReference type="ARBA" id="ARBA00004752"/>
    </source>
</evidence>
<dbReference type="OrthoDB" id="9809796at2"/>
<comment type="catalytic activity">
    <reaction evidence="9 10">
        <text>UDP-N-acetyl-alpha-D-muramoyl-L-alanine + D-glutamate + ATP = UDP-N-acetyl-alpha-D-muramoyl-L-alanyl-D-glutamate + ADP + phosphate + H(+)</text>
        <dbReference type="Rhea" id="RHEA:16429"/>
        <dbReference type="ChEBI" id="CHEBI:15378"/>
        <dbReference type="ChEBI" id="CHEBI:29986"/>
        <dbReference type="ChEBI" id="CHEBI:30616"/>
        <dbReference type="ChEBI" id="CHEBI:43474"/>
        <dbReference type="ChEBI" id="CHEBI:83898"/>
        <dbReference type="ChEBI" id="CHEBI:83900"/>
        <dbReference type="ChEBI" id="CHEBI:456216"/>
        <dbReference type="EC" id="6.3.2.9"/>
    </reaction>
</comment>
<keyword evidence="5 9" id="KW-0132">Cell division</keyword>
<dbReference type="GO" id="GO:0009252">
    <property type="term" value="P:peptidoglycan biosynthetic process"/>
    <property type="evidence" value="ECO:0007669"/>
    <property type="project" value="UniProtKB-UniRule"/>
</dbReference>
<dbReference type="SUPFAM" id="SSF51984">
    <property type="entry name" value="MurCD N-terminal domain"/>
    <property type="match status" value="1"/>
</dbReference>
<feature type="binding site" evidence="9">
    <location>
        <begin position="116"/>
        <end position="122"/>
    </location>
    <ligand>
        <name>ATP</name>
        <dbReference type="ChEBI" id="CHEBI:30616"/>
    </ligand>
</feature>
<evidence type="ECO:0000256" key="1">
    <source>
        <dbReference type="ARBA" id="ARBA00004496"/>
    </source>
</evidence>